<dbReference type="Proteomes" id="UP001500888">
    <property type="component" value="Unassembled WGS sequence"/>
</dbReference>
<keyword evidence="2" id="KW-1133">Transmembrane helix</keyword>
<dbReference type="RefSeq" id="WP_344938121.1">
    <property type="nucleotide sequence ID" value="NZ_BAAAZR010000004.1"/>
</dbReference>
<feature type="compositionally biased region" description="Basic and acidic residues" evidence="1">
    <location>
        <begin position="291"/>
        <end position="300"/>
    </location>
</feature>
<feature type="region of interest" description="Disordered" evidence="1">
    <location>
        <begin position="291"/>
        <end position="313"/>
    </location>
</feature>
<name>A0ABP7I1R8_9ACTN</name>
<feature type="compositionally biased region" description="Basic and acidic residues" evidence="1">
    <location>
        <begin position="358"/>
        <end position="371"/>
    </location>
</feature>
<feature type="transmembrane region" description="Helical" evidence="2">
    <location>
        <begin position="41"/>
        <end position="60"/>
    </location>
</feature>
<evidence type="ECO:0000256" key="2">
    <source>
        <dbReference type="SAM" id="Phobius"/>
    </source>
</evidence>
<gene>
    <name evidence="3" type="ORF">GCM10022226_24960</name>
</gene>
<evidence type="ECO:0000313" key="4">
    <source>
        <dbReference type="Proteomes" id="UP001500888"/>
    </source>
</evidence>
<proteinExistence type="predicted"/>
<feature type="region of interest" description="Disordered" evidence="1">
    <location>
        <begin position="356"/>
        <end position="377"/>
    </location>
</feature>
<protein>
    <recommendedName>
        <fullName evidence="5">WD40 repeat domain-containing protein</fullName>
    </recommendedName>
</protein>
<sequence>MTDLEDALSRTFTHAAAHAPTAPADLVRKVGERHSRRRRGIVVASAAIVAVVTVGSTFTVRELASTSPPAGPATGVTDAPAPPTDDATAQVTDAPSAEESRPAQQDAANKPPPIKEVWPQAVHMLPATLPDGRKFGPQLFLDDHTLLVTTESSFEKADTLLSYDVETGKVTEVARIKTPARADIFPSDFVSGDGQVAWWTSSKQGEGFVVDIWAVATTGGTPHKVTSIPGTADMGGIDHLEIADGKATWSLVLGGGVYQAPLSGGRAEAIPGTEGMHLIQWPWAGSPSFREVAETSRADGSEPSGGTGAAQKAEPVFSHLLNVQTGERREANLDLGESPGSRWGCGITWCTGSTREGSVARRRDGSEERRLPGRTGGMSEAAALDRITVVMTDYPRDKRGVALYDLATGRSGDLGIRPASNGSMSFPGIMSGAQRLISYPLNGKLAVVDFAAIK</sequence>
<organism evidence="3 4">
    <name type="scientific">Sphaerisporangium flaviroseum</name>
    <dbReference type="NCBI Taxonomy" id="509199"/>
    <lineage>
        <taxon>Bacteria</taxon>
        <taxon>Bacillati</taxon>
        <taxon>Actinomycetota</taxon>
        <taxon>Actinomycetes</taxon>
        <taxon>Streptosporangiales</taxon>
        <taxon>Streptosporangiaceae</taxon>
        <taxon>Sphaerisporangium</taxon>
    </lineage>
</organism>
<comment type="caution">
    <text evidence="3">The sequence shown here is derived from an EMBL/GenBank/DDBJ whole genome shotgun (WGS) entry which is preliminary data.</text>
</comment>
<evidence type="ECO:0000256" key="1">
    <source>
        <dbReference type="SAM" id="MobiDB-lite"/>
    </source>
</evidence>
<dbReference type="EMBL" id="BAAAZR010000004">
    <property type="protein sequence ID" value="GAA3804157.1"/>
    <property type="molecule type" value="Genomic_DNA"/>
</dbReference>
<feature type="compositionally biased region" description="Low complexity" evidence="1">
    <location>
        <begin position="72"/>
        <end position="95"/>
    </location>
</feature>
<keyword evidence="4" id="KW-1185">Reference proteome</keyword>
<reference evidence="4" key="1">
    <citation type="journal article" date="2019" name="Int. J. Syst. Evol. Microbiol.">
        <title>The Global Catalogue of Microorganisms (GCM) 10K type strain sequencing project: providing services to taxonomists for standard genome sequencing and annotation.</title>
        <authorList>
            <consortium name="The Broad Institute Genomics Platform"/>
            <consortium name="The Broad Institute Genome Sequencing Center for Infectious Disease"/>
            <person name="Wu L."/>
            <person name="Ma J."/>
        </authorList>
    </citation>
    <scope>NUCLEOTIDE SEQUENCE [LARGE SCALE GENOMIC DNA]</scope>
    <source>
        <strain evidence="4">JCM 16908</strain>
    </source>
</reference>
<accession>A0ABP7I1R8</accession>
<dbReference type="SUPFAM" id="SSF82171">
    <property type="entry name" value="DPP6 N-terminal domain-like"/>
    <property type="match status" value="1"/>
</dbReference>
<keyword evidence="2" id="KW-0812">Transmembrane</keyword>
<feature type="region of interest" description="Disordered" evidence="1">
    <location>
        <begin position="63"/>
        <end position="114"/>
    </location>
</feature>
<evidence type="ECO:0008006" key="5">
    <source>
        <dbReference type="Google" id="ProtNLM"/>
    </source>
</evidence>
<keyword evidence="2" id="KW-0472">Membrane</keyword>
<evidence type="ECO:0000313" key="3">
    <source>
        <dbReference type="EMBL" id="GAA3804157.1"/>
    </source>
</evidence>